<dbReference type="InterPro" id="IPR011990">
    <property type="entry name" value="TPR-like_helical_dom_sf"/>
</dbReference>
<dbReference type="Gene3D" id="1.25.40.10">
    <property type="entry name" value="Tetratricopeptide repeat domain"/>
    <property type="match status" value="1"/>
</dbReference>
<name>A0A7Z2ZMC3_9BACL</name>
<reference evidence="4 5" key="1">
    <citation type="submission" date="2020-04" db="EMBL/GenBank/DDBJ databases">
        <title>Genome sequencing of novel species.</title>
        <authorList>
            <person name="Heo J."/>
            <person name="Kim S.-J."/>
            <person name="Kim J.-S."/>
            <person name="Hong S.-B."/>
            <person name="Kwon S.-W."/>
        </authorList>
    </citation>
    <scope>NUCLEOTIDE SEQUENCE [LARGE SCALE GENOMIC DNA]</scope>
    <source>
        <strain evidence="4 5">MFER-1</strain>
    </source>
</reference>
<dbReference type="PANTHER" id="PTHR43685:SF11">
    <property type="entry name" value="GLYCOSYLTRANSFERASE TAGX-RELATED"/>
    <property type="match status" value="1"/>
</dbReference>
<evidence type="ECO:0000313" key="4">
    <source>
        <dbReference type="EMBL" id="QJD85221.1"/>
    </source>
</evidence>
<dbReference type="InterPro" id="IPR001173">
    <property type="entry name" value="Glyco_trans_2-like"/>
</dbReference>
<organism evidence="4 5">
    <name type="scientific">Cohnella herbarum</name>
    <dbReference type="NCBI Taxonomy" id="2728023"/>
    <lineage>
        <taxon>Bacteria</taxon>
        <taxon>Bacillati</taxon>
        <taxon>Bacillota</taxon>
        <taxon>Bacilli</taxon>
        <taxon>Bacillales</taxon>
        <taxon>Paenibacillaceae</taxon>
        <taxon>Cohnella</taxon>
    </lineage>
</organism>
<dbReference type="SUPFAM" id="SSF53448">
    <property type="entry name" value="Nucleotide-diphospho-sugar transferases"/>
    <property type="match status" value="1"/>
</dbReference>
<gene>
    <name evidence="4" type="ORF">HH215_19950</name>
</gene>
<dbReference type="InterPro" id="IPR019734">
    <property type="entry name" value="TPR_rpt"/>
</dbReference>
<proteinExistence type="inferred from homology"/>
<dbReference type="CDD" id="cd00761">
    <property type="entry name" value="Glyco_tranf_GTA_type"/>
    <property type="match status" value="1"/>
</dbReference>
<keyword evidence="2" id="KW-0802">TPR repeat</keyword>
<dbReference type="Pfam" id="PF00535">
    <property type="entry name" value="Glycos_transf_2"/>
    <property type="match status" value="1"/>
</dbReference>
<dbReference type="EMBL" id="CP051680">
    <property type="protein sequence ID" value="QJD85221.1"/>
    <property type="molecule type" value="Genomic_DNA"/>
</dbReference>
<evidence type="ECO:0000256" key="2">
    <source>
        <dbReference type="PROSITE-ProRule" id="PRU00339"/>
    </source>
</evidence>
<keyword evidence="4" id="KW-0808">Transferase</keyword>
<feature type="repeat" description="TPR" evidence="2">
    <location>
        <begin position="317"/>
        <end position="350"/>
    </location>
</feature>
<dbReference type="SMART" id="SM00028">
    <property type="entry name" value="TPR"/>
    <property type="match status" value="2"/>
</dbReference>
<feature type="domain" description="Glycosyltransferase 2-like" evidence="3">
    <location>
        <begin position="4"/>
        <end position="107"/>
    </location>
</feature>
<dbReference type="RefSeq" id="WP_169281486.1">
    <property type="nucleotide sequence ID" value="NZ_CP051680.1"/>
</dbReference>
<dbReference type="Proteomes" id="UP000502248">
    <property type="component" value="Chromosome"/>
</dbReference>
<dbReference type="InterPro" id="IPR050834">
    <property type="entry name" value="Glycosyltransf_2"/>
</dbReference>
<dbReference type="GO" id="GO:0016740">
    <property type="term" value="F:transferase activity"/>
    <property type="evidence" value="ECO:0007669"/>
    <property type="project" value="UniProtKB-KW"/>
</dbReference>
<protein>
    <submittedName>
        <fullName evidence="4">Glycosyltransferase</fullName>
    </submittedName>
</protein>
<keyword evidence="5" id="KW-1185">Reference proteome</keyword>
<evidence type="ECO:0000256" key="1">
    <source>
        <dbReference type="ARBA" id="ARBA00006739"/>
    </source>
</evidence>
<comment type="similarity">
    <text evidence="1">Belongs to the glycosyltransferase 2 family.</text>
</comment>
<dbReference type="PROSITE" id="PS50005">
    <property type="entry name" value="TPR"/>
    <property type="match status" value="1"/>
</dbReference>
<dbReference type="Gene3D" id="3.90.550.10">
    <property type="entry name" value="Spore Coat Polysaccharide Biosynthesis Protein SpsA, Chain A"/>
    <property type="match status" value="1"/>
</dbReference>
<dbReference type="PANTHER" id="PTHR43685">
    <property type="entry name" value="GLYCOSYLTRANSFERASE"/>
    <property type="match status" value="1"/>
</dbReference>
<dbReference type="SUPFAM" id="SSF48452">
    <property type="entry name" value="TPR-like"/>
    <property type="match status" value="1"/>
</dbReference>
<evidence type="ECO:0000313" key="5">
    <source>
        <dbReference type="Proteomes" id="UP000502248"/>
    </source>
</evidence>
<sequence>MRISAIVPLYNGEKYILETLRHLENQIYPLNEIIVVNDCSTDRSAEIVDAFIVTSELKVRHIINDCNRGVSFSRNRGIRESVGEAILFMDADDLAHDRLTQSHVELWGSADSKKHWVLSHSAFQQMNEQGEVLEGVFRFKQVLPEEILGYEIVRNYVYLSGTIVDKEEILAVGGFDENLTHCEDWDLWLRLAARGGFLYQDEPLALIRRHHENASRTIESVAVGERKVLEKYSTSSLQEAIHKRNLTEEKNTVDFVSVMYRLERWDLGYEIILKLLETHPDSIAGYLFKGMYEVHNKDFEKAIITFHTALARDSNRCEILNNLGACYLSLDKVIEAKSYLLRAFELLPNYMDVNKNLSIINGNKNESPHFTWRELRPVLLSYS</sequence>
<accession>A0A7Z2ZMC3</accession>
<evidence type="ECO:0000259" key="3">
    <source>
        <dbReference type="Pfam" id="PF00535"/>
    </source>
</evidence>
<dbReference type="AlphaFoldDB" id="A0A7Z2ZMC3"/>
<dbReference type="KEGG" id="cheb:HH215_19950"/>
<dbReference type="InterPro" id="IPR029044">
    <property type="entry name" value="Nucleotide-diphossugar_trans"/>
</dbReference>